<dbReference type="Pfam" id="PF04452">
    <property type="entry name" value="Methyltrans_RNA"/>
    <property type="match status" value="1"/>
</dbReference>
<dbReference type="NCBIfam" id="TIGR00046">
    <property type="entry name" value="RsmE family RNA methyltransferase"/>
    <property type="match status" value="1"/>
</dbReference>
<keyword evidence="4" id="KW-0963">Cytoplasm</keyword>
<sequence length="243" mass="27305">MRITRLYFPESLECGKTIQLDANASNHLIRVLRTKKDTVIILFNGDGFDYSCKTLDTNAKKTFVSIESKIQIDNESNLSITLIQGLSRQDRMEATIQKSVELGVNKIIPVICQRSNSRLADDKKIKKLEHWRKVAISACEQSGRCFIPEITEITSLADVHALLDSQAQKFTLNPEADTSLKDANNNQQTIELFIGPEGGLNDDETIFLQENNFTDIRFGPRILRTETAGPAVISALQMLWGDF</sequence>
<dbReference type="InterPro" id="IPR046886">
    <property type="entry name" value="RsmE_MTase_dom"/>
</dbReference>
<evidence type="ECO:0000256" key="1">
    <source>
        <dbReference type="ARBA" id="ARBA00004496"/>
    </source>
</evidence>
<comment type="similarity">
    <text evidence="2">Belongs to the RNA methyltransferase RsmE family.</text>
</comment>
<comment type="function">
    <text evidence="9">Specifically methylates the N3 position of the uracil ring of uridine 1498 (m3U1498) in 16S rRNA. Acts on the fully assembled 30S ribosomal subunit.</text>
</comment>
<dbReference type="CDD" id="cd18084">
    <property type="entry name" value="RsmE-like"/>
    <property type="match status" value="1"/>
</dbReference>
<evidence type="ECO:0000256" key="3">
    <source>
        <dbReference type="ARBA" id="ARBA00012328"/>
    </source>
</evidence>
<evidence type="ECO:0000256" key="7">
    <source>
        <dbReference type="ARBA" id="ARBA00022679"/>
    </source>
</evidence>
<dbReference type="PANTHER" id="PTHR30027:SF3">
    <property type="entry name" value="16S RRNA (URACIL(1498)-N(3))-METHYLTRANSFERASE"/>
    <property type="match status" value="1"/>
</dbReference>
<reference evidence="13" key="1">
    <citation type="submission" date="2018-06" db="EMBL/GenBank/DDBJ databases">
        <authorList>
            <person name="Zhirakovskaya E."/>
        </authorList>
    </citation>
    <scope>NUCLEOTIDE SEQUENCE</scope>
</reference>
<dbReference type="InterPro" id="IPR006700">
    <property type="entry name" value="RsmE"/>
</dbReference>
<accession>A0A3B0WRB7</accession>
<dbReference type="InterPro" id="IPR015947">
    <property type="entry name" value="PUA-like_sf"/>
</dbReference>
<dbReference type="Pfam" id="PF20260">
    <property type="entry name" value="PUA_4"/>
    <property type="match status" value="1"/>
</dbReference>
<evidence type="ECO:0000256" key="10">
    <source>
        <dbReference type="ARBA" id="ARBA00047944"/>
    </source>
</evidence>
<dbReference type="EC" id="2.1.1.193" evidence="3"/>
<evidence type="ECO:0000256" key="2">
    <source>
        <dbReference type="ARBA" id="ARBA00005528"/>
    </source>
</evidence>
<dbReference type="Gene3D" id="3.40.1280.10">
    <property type="match status" value="1"/>
</dbReference>
<protein>
    <recommendedName>
        <fullName evidence="3">16S rRNA (uracil(1498)-N(3))-methyltransferase</fullName>
        <ecNumber evidence="3">2.1.1.193</ecNumber>
    </recommendedName>
</protein>
<evidence type="ECO:0000259" key="12">
    <source>
        <dbReference type="Pfam" id="PF20260"/>
    </source>
</evidence>
<evidence type="ECO:0000313" key="13">
    <source>
        <dbReference type="EMBL" id="VAW53612.1"/>
    </source>
</evidence>
<dbReference type="GO" id="GO:0005737">
    <property type="term" value="C:cytoplasm"/>
    <property type="evidence" value="ECO:0007669"/>
    <property type="project" value="UniProtKB-SubCell"/>
</dbReference>
<organism evidence="13">
    <name type="scientific">hydrothermal vent metagenome</name>
    <dbReference type="NCBI Taxonomy" id="652676"/>
    <lineage>
        <taxon>unclassified sequences</taxon>
        <taxon>metagenomes</taxon>
        <taxon>ecological metagenomes</taxon>
    </lineage>
</organism>
<dbReference type="EMBL" id="UOFD01000064">
    <property type="protein sequence ID" value="VAW53612.1"/>
    <property type="molecule type" value="Genomic_DNA"/>
</dbReference>
<comment type="subcellular location">
    <subcellularLocation>
        <location evidence="1">Cytoplasm</location>
    </subcellularLocation>
</comment>
<dbReference type="InterPro" id="IPR046887">
    <property type="entry name" value="RsmE_PUA-like"/>
</dbReference>
<evidence type="ECO:0000256" key="6">
    <source>
        <dbReference type="ARBA" id="ARBA00022603"/>
    </source>
</evidence>
<dbReference type="GO" id="GO:0070042">
    <property type="term" value="F:rRNA (uridine-N3-)-methyltransferase activity"/>
    <property type="evidence" value="ECO:0007669"/>
    <property type="project" value="TreeGrafter"/>
</dbReference>
<proteinExistence type="inferred from homology"/>
<name>A0A3B0WRB7_9ZZZZ</name>
<feature type="domain" description="Ribosomal RNA small subunit methyltransferase E methyltransferase" evidence="11">
    <location>
        <begin position="75"/>
        <end position="237"/>
    </location>
</feature>
<evidence type="ECO:0000259" key="11">
    <source>
        <dbReference type="Pfam" id="PF04452"/>
    </source>
</evidence>
<dbReference type="SUPFAM" id="SSF88697">
    <property type="entry name" value="PUA domain-like"/>
    <property type="match status" value="1"/>
</dbReference>
<dbReference type="NCBIfam" id="NF008692">
    <property type="entry name" value="PRK11713.1-5"/>
    <property type="match status" value="1"/>
</dbReference>
<keyword evidence="6 13" id="KW-0489">Methyltransferase</keyword>
<dbReference type="PANTHER" id="PTHR30027">
    <property type="entry name" value="RIBOSOMAL RNA SMALL SUBUNIT METHYLTRANSFERASE E"/>
    <property type="match status" value="1"/>
</dbReference>
<evidence type="ECO:0000256" key="5">
    <source>
        <dbReference type="ARBA" id="ARBA00022552"/>
    </source>
</evidence>
<dbReference type="PIRSF" id="PIRSF015601">
    <property type="entry name" value="MTase_slr0722"/>
    <property type="match status" value="1"/>
</dbReference>
<evidence type="ECO:0000256" key="4">
    <source>
        <dbReference type="ARBA" id="ARBA00022490"/>
    </source>
</evidence>
<evidence type="ECO:0000256" key="9">
    <source>
        <dbReference type="ARBA" id="ARBA00025699"/>
    </source>
</evidence>
<comment type="catalytic activity">
    <reaction evidence="10">
        <text>uridine(1498) in 16S rRNA + S-adenosyl-L-methionine = N(3)-methyluridine(1498) in 16S rRNA + S-adenosyl-L-homocysteine + H(+)</text>
        <dbReference type="Rhea" id="RHEA:42920"/>
        <dbReference type="Rhea" id="RHEA-COMP:10283"/>
        <dbReference type="Rhea" id="RHEA-COMP:10284"/>
        <dbReference type="ChEBI" id="CHEBI:15378"/>
        <dbReference type="ChEBI" id="CHEBI:57856"/>
        <dbReference type="ChEBI" id="CHEBI:59789"/>
        <dbReference type="ChEBI" id="CHEBI:65315"/>
        <dbReference type="ChEBI" id="CHEBI:74502"/>
        <dbReference type="EC" id="2.1.1.193"/>
    </reaction>
</comment>
<dbReference type="Gene3D" id="2.40.240.20">
    <property type="entry name" value="Hypothetical PUA domain-like, domain 1"/>
    <property type="match status" value="1"/>
</dbReference>
<keyword evidence="8" id="KW-0949">S-adenosyl-L-methionine</keyword>
<gene>
    <name evidence="13" type="ORF">MNBD_GAMMA06-252</name>
</gene>
<keyword evidence="7 13" id="KW-0808">Transferase</keyword>
<dbReference type="InterPro" id="IPR029026">
    <property type="entry name" value="tRNA_m1G_MTases_N"/>
</dbReference>
<keyword evidence="5" id="KW-0698">rRNA processing</keyword>
<dbReference type="AlphaFoldDB" id="A0A3B0WRB7"/>
<dbReference type="SUPFAM" id="SSF75217">
    <property type="entry name" value="alpha/beta knot"/>
    <property type="match status" value="1"/>
</dbReference>
<dbReference type="GO" id="GO:0070475">
    <property type="term" value="P:rRNA base methylation"/>
    <property type="evidence" value="ECO:0007669"/>
    <property type="project" value="TreeGrafter"/>
</dbReference>
<dbReference type="InterPro" id="IPR029028">
    <property type="entry name" value="Alpha/beta_knot_MTases"/>
</dbReference>
<feature type="domain" description="Ribosomal RNA small subunit methyltransferase E PUA-like" evidence="12">
    <location>
        <begin position="20"/>
        <end position="63"/>
    </location>
</feature>
<evidence type="ECO:0000256" key="8">
    <source>
        <dbReference type="ARBA" id="ARBA00022691"/>
    </source>
</evidence>